<evidence type="ECO:0000256" key="3">
    <source>
        <dbReference type="ARBA" id="ARBA00022618"/>
    </source>
</evidence>
<dbReference type="EMBL" id="JBIBDZ010000008">
    <property type="protein sequence ID" value="MFF5921793.1"/>
    <property type="molecule type" value="Genomic_DNA"/>
</dbReference>
<gene>
    <name evidence="8" type="ORF">ACFY8C_26095</name>
</gene>
<keyword evidence="4" id="KW-0749">Sporulation</keyword>
<comment type="similarity">
    <text evidence="2">Belongs to the SsgA family.</text>
</comment>
<comment type="subcellular location">
    <subcellularLocation>
        <location evidence="1">Cell septum</location>
    </subcellularLocation>
</comment>
<reference evidence="8 9" key="1">
    <citation type="submission" date="2024-10" db="EMBL/GenBank/DDBJ databases">
        <title>The Natural Products Discovery Center: Release of the First 8490 Sequenced Strains for Exploring Actinobacteria Biosynthetic Diversity.</title>
        <authorList>
            <person name="Kalkreuter E."/>
            <person name="Kautsar S.A."/>
            <person name="Yang D."/>
            <person name="Bader C.D."/>
            <person name="Teijaro C.N."/>
            <person name="Fluegel L."/>
            <person name="Davis C.M."/>
            <person name="Simpson J.R."/>
            <person name="Lauterbach L."/>
            <person name="Steele A.D."/>
            <person name="Gui C."/>
            <person name="Meng S."/>
            <person name="Li G."/>
            <person name="Viehrig K."/>
            <person name="Ye F."/>
            <person name="Su P."/>
            <person name="Kiefer A.F."/>
            <person name="Nichols A."/>
            <person name="Cepeda A.J."/>
            <person name="Yan W."/>
            <person name="Fan B."/>
            <person name="Jiang Y."/>
            <person name="Adhikari A."/>
            <person name="Zheng C.-J."/>
            <person name="Schuster L."/>
            <person name="Cowan T.M."/>
            <person name="Smanski M.J."/>
            <person name="Chevrette M.G."/>
            <person name="De Carvalho L.P.S."/>
            <person name="Shen B."/>
        </authorList>
    </citation>
    <scope>NUCLEOTIDE SEQUENCE [LARGE SCALE GENOMIC DNA]</scope>
    <source>
        <strain evidence="8 9">NPDC012605</strain>
    </source>
</reference>
<evidence type="ECO:0000256" key="7">
    <source>
        <dbReference type="SAM" id="MobiDB-lite"/>
    </source>
</evidence>
<dbReference type="RefSeq" id="WP_051819943.1">
    <property type="nucleotide sequence ID" value="NZ_JBIBDZ010000008.1"/>
</dbReference>
<proteinExistence type="inferred from homology"/>
<evidence type="ECO:0000256" key="4">
    <source>
        <dbReference type="ARBA" id="ARBA00022969"/>
    </source>
</evidence>
<organism evidence="8 9">
    <name type="scientific">Streptomyces flavochromogenes</name>
    <dbReference type="NCBI Taxonomy" id="68199"/>
    <lineage>
        <taxon>Bacteria</taxon>
        <taxon>Bacillati</taxon>
        <taxon>Actinomycetota</taxon>
        <taxon>Actinomycetes</taxon>
        <taxon>Kitasatosporales</taxon>
        <taxon>Streptomycetaceae</taxon>
        <taxon>Streptomyces</taxon>
    </lineage>
</organism>
<accession>A0ABW6XWA9</accession>
<evidence type="ECO:0000256" key="2">
    <source>
        <dbReference type="ARBA" id="ARBA00009323"/>
    </source>
</evidence>
<sequence length="136" mass="14880">MAAADDRALDHEAAHPVDRDTDLAVEDHARGRIISDAPLSRPVPVDLRYDPGFSPATVRFVFPGDVEWSFPRVLLETGLRAPTRRGDIGVWPCGRVQTVVELHKDDGVVTVVQFDTTALTRFLKHTYAAGASMTTG</sequence>
<evidence type="ECO:0000256" key="6">
    <source>
        <dbReference type="ARBA" id="ARBA00023306"/>
    </source>
</evidence>
<keyword evidence="5" id="KW-0717">Septation</keyword>
<feature type="region of interest" description="Disordered" evidence="7">
    <location>
        <begin position="1"/>
        <end position="20"/>
    </location>
</feature>
<evidence type="ECO:0000256" key="5">
    <source>
        <dbReference type="ARBA" id="ARBA00023210"/>
    </source>
</evidence>
<dbReference type="Gene3D" id="2.30.31.20">
    <property type="entry name" value="Sporulation-specific cell division protein SsgB"/>
    <property type="match status" value="1"/>
</dbReference>
<dbReference type="InterPro" id="IPR006776">
    <property type="entry name" value="SsgB"/>
</dbReference>
<evidence type="ECO:0000313" key="9">
    <source>
        <dbReference type="Proteomes" id="UP001602370"/>
    </source>
</evidence>
<dbReference type="Pfam" id="PF04686">
    <property type="entry name" value="SsgA"/>
    <property type="match status" value="1"/>
</dbReference>
<keyword evidence="9" id="KW-1185">Reference proteome</keyword>
<keyword evidence="6" id="KW-0131">Cell cycle</keyword>
<keyword evidence="3" id="KW-0132">Cell division</keyword>
<comment type="caution">
    <text evidence="8">The sequence shown here is derived from an EMBL/GenBank/DDBJ whole genome shotgun (WGS) entry which is preliminary data.</text>
</comment>
<evidence type="ECO:0000313" key="8">
    <source>
        <dbReference type="EMBL" id="MFF5921793.1"/>
    </source>
</evidence>
<evidence type="ECO:0000256" key="1">
    <source>
        <dbReference type="ARBA" id="ARBA00004431"/>
    </source>
</evidence>
<protein>
    <submittedName>
        <fullName evidence="8">SsgA family sporulation/cell division regulator</fullName>
    </submittedName>
</protein>
<dbReference type="Proteomes" id="UP001602370">
    <property type="component" value="Unassembled WGS sequence"/>
</dbReference>
<name>A0ABW6XWA9_9ACTN</name>
<dbReference type="InterPro" id="IPR038658">
    <property type="entry name" value="SsgB_sf"/>
</dbReference>